<dbReference type="InterPro" id="IPR051599">
    <property type="entry name" value="Cell_Envelope_Assoc"/>
</dbReference>
<dbReference type="EMBL" id="CP159373">
    <property type="protein sequence ID" value="XCN72183.1"/>
    <property type="molecule type" value="Genomic_DNA"/>
</dbReference>
<dbReference type="Gene3D" id="3.40.50.620">
    <property type="entry name" value="HUPs"/>
    <property type="match status" value="1"/>
</dbReference>
<dbReference type="InterPro" id="IPR003848">
    <property type="entry name" value="DUF218"/>
</dbReference>
<dbReference type="PANTHER" id="PTHR30336:SF4">
    <property type="entry name" value="ENVELOPE BIOGENESIS FACTOR ELYC"/>
    <property type="match status" value="1"/>
</dbReference>
<protein>
    <submittedName>
        <fullName evidence="3">YdcF family protein</fullName>
    </submittedName>
</protein>
<sequence length="169" mass="18281">MGYLLTKLLPLPVYPLGMGIVLIFASFILLRGNRRWLAGMTLLLSVIVLWGASTQKVADFIMYSLERHYPPVAVQDTPRAEAIVILGGMTRGMVPGTGLTDLGEAVDRLVHGARLFKQGKAPLLILSAGNAPGYQSGAEAMADILELFGISKEDMLLETKSRNTLQNAL</sequence>
<dbReference type="CDD" id="cd06259">
    <property type="entry name" value="YdcF-like"/>
    <property type="match status" value="1"/>
</dbReference>
<dbReference type="GO" id="GO:0043164">
    <property type="term" value="P:Gram-negative-bacterium-type cell wall biogenesis"/>
    <property type="evidence" value="ECO:0007669"/>
    <property type="project" value="TreeGrafter"/>
</dbReference>
<evidence type="ECO:0000256" key="1">
    <source>
        <dbReference type="SAM" id="Phobius"/>
    </source>
</evidence>
<feature type="transmembrane region" description="Helical" evidence="1">
    <location>
        <begin position="36"/>
        <end position="53"/>
    </location>
</feature>
<evidence type="ECO:0000259" key="2">
    <source>
        <dbReference type="Pfam" id="PF02698"/>
    </source>
</evidence>
<proteinExistence type="predicted"/>
<keyword evidence="1" id="KW-0472">Membrane</keyword>
<keyword evidence="1" id="KW-1133">Transmembrane helix</keyword>
<dbReference type="KEGG" id="eaj:Q3M24_18020"/>
<dbReference type="Pfam" id="PF02698">
    <property type="entry name" value="DUF218"/>
    <property type="match status" value="1"/>
</dbReference>
<name>A0AAU8LSA3_9BACT</name>
<accession>A0AAU8LSA3</accession>
<feature type="transmembrane region" description="Helical" evidence="1">
    <location>
        <begin position="12"/>
        <end position="29"/>
    </location>
</feature>
<dbReference type="PANTHER" id="PTHR30336">
    <property type="entry name" value="INNER MEMBRANE PROTEIN, PROBABLE PERMEASE"/>
    <property type="match status" value="1"/>
</dbReference>
<dbReference type="AlphaFoldDB" id="A0AAU8LSA3"/>
<feature type="domain" description="DUF218" evidence="2">
    <location>
        <begin position="81"/>
        <end position="168"/>
    </location>
</feature>
<gene>
    <name evidence="3" type="ORF">Q3M24_18020</name>
</gene>
<keyword evidence="1" id="KW-0812">Transmembrane</keyword>
<reference evidence="3" key="2">
    <citation type="submission" date="2024-06" db="EMBL/GenBank/DDBJ databases">
        <authorList>
            <person name="Plum-Jensen L.E."/>
            <person name="Schramm A."/>
            <person name="Marshall I.P.G."/>
        </authorList>
    </citation>
    <scope>NUCLEOTIDE SEQUENCE</scope>
    <source>
        <strain evidence="3">Rat1</strain>
    </source>
</reference>
<dbReference type="GO" id="GO:0000270">
    <property type="term" value="P:peptidoglycan metabolic process"/>
    <property type="evidence" value="ECO:0007669"/>
    <property type="project" value="TreeGrafter"/>
</dbReference>
<reference evidence="3" key="1">
    <citation type="journal article" date="2024" name="Syst. Appl. Microbiol.">
        <title>First single-strain enrichments of Electrothrix cable bacteria, description of E. aestuarii sp. nov. and E. rattekaaiensis sp. nov., and proposal of a cable bacteria taxonomy following the rules of the SeqCode.</title>
        <authorList>
            <person name="Plum-Jensen L.E."/>
            <person name="Schramm A."/>
            <person name="Marshall I.P.G."/>
        </authorList>
    </citation>
    <scope>NUCLEOTIDE SEQUENCE</scope>
    <source>
        <strain evidence="3">Rat1</strain>
    </source>
</reference>
<dbReference type="GO" id="GO:0005886">
    <property type="term" value="C:plasma membrane"/>
    <property type="evidence" value="ECO:0007669"/>
    <property type="project" value="TreeGrafter"/>
</dbReference>
<dbReference type="InterPro" id="IPR014729">
    <property type="entry name" value="Rossmann-like_a/b/a_fold"/>
</dbReference>
<organism evidence="3">
    <name type="scientific">Candidatus Electrothrix aestuarii</name>
    <dbReference type="NCBI Taxonomy" id="3062594"/>
    <lineage>
        <taxon>Bacteria</taxon>
        <taxon>Pseudomonadati</taxon>
        <taxon>Thermodesulfobacteriota</taxon>
        <taxon>Desulfobulbia</taxon>
        <taxon>Desulfobulbales</taxon>
        <taxon>Desulfobulbaceae</taxon>
        <taxon>Candidatus Electrothrix</taxon>
    </lineage>
</organism>
<evidence type="ECO:0000313" key="3">
    <source>
        <dbReference type="EMBL" id="XCN72183.1"/>
    </source>
</evidence>